<feature type="non-terminal residue" evidence="2">
    <location>
        <position position="1"/>
    </location>
</feature>
<reference evidence="2" key="1">
    <citation type="submission" date="2021-02" db="EMBL/GenBank/DDBJ databases">
        <authorList>
            <person name="Nowell W R."/>
        </authorList>
    </citation>
    <scope>NUCLEOTIDE SEQUENCE</scope>
</reference>
<gene>
    <name evidence="2" type="ORF">BYL167_LOCUS29953</name>
</gene>
<dbReference type="GO" id="GO:0003824">
    <property type="term" value="F:catalytic activity"/>
    <property type="evidence" value="ECO:0007669"/>
    <property type="project" value="InterPro"/>
</dbReference>
<dbReference type="AlphaFoldDB" id="A0A8S2UYU7"/>
<organism evidence="2 3">
    <name type="scientific">Rotaria magnacalcarata</name>
    <dbReference type="NCBI Taxonomy" id="392030"/>
    <lineage>
        <taxon>Eukaryota</taxon>
        <taxon>Metazoa</taxon>
        <taxon>Spiralia</taxon>
        <taxon>Gnathifera</taxon>
        <taxon>Rotifera</taxon>
        <taxon>Eurotatoria</taxon>
        <taxon>Bdelloidea</taxon>
        <taxon>Philodinida</taxon>
        <taxon>Philodinidae</taxon>
        <taxon>Rotaria</taxon>
    </lineage>
</organism>
<evidence type="ECO:0000259" key="1">
    <source>
        <dbReference type="Pfam" id="PF03372"/>
    </source>
</evidence>
<sequence>MNQFNIYKFTELKNKLEIFTSNWNNFDRKLALKMIEEWCWTYPRQTLFSKWQNHHQQVQPTSNNLSVLHYNIRNFYKNQCDLLDMIERYNPNIISINELGTYVPIKTIKNLLFSYDVFKAQGSNSHAGVVVAVAKQLHATAVTHQQINIITVILKINNKSYTFTSLYSPPTEDLPLEILSEILKKCKPINVTVIQVYAPTTGADDEEIEDFYVSLQQLVDATPKKDTIAIMGDWNAKVGSKPITGITGNFGLGDRNEAGDRLLDFCQNNSLFITNTCFQQPKRRLYTWTSPNGQYKKQIDYILSSQRWRSSIQLTKTRPGADCGSDHELLIAKFQMK</sequence>
<feature type="domain" description="Endonuclease/exonuclease/phosphatase" evidence="1">
    <location>
        <begin position="69"/>
        <end position="327"/>
    </location>
</feature>
<protein>
    <recommendedName>
        <fullName evidence="1">Endonuclease/exonuclease/phosphatase domain-containing protein</fullName>
    </recommendedName>
</protein>
<dbReference type="InterPro" id="IPR027124">
    <property type="entry name" value="Swc5/CFDP1/2"/>
</dbReference>
<dbReference type="Proteomes" id="UP000681967">
    <property type="component" value="Unassembled WGS sequence"/>
</dbReference>
<proteinExistence type="predicted"/>
<comment type="caution">
    <text evidence="2">The sequence shown here is derived from an EMBL/GenBank/DDBJ whole genome shotgun (WGS) entry which is preliminary data.</text>
</comment>
<dbReference type="Gene3D" id="3.60.10.10">
    <property type="entry name" value="Endonuclease/exonuclease/phosphatase"/>
    <property type="match status" value="2"/>
</dbReference>
<dbReference type="PANTHER" id="PTHR23227:SF85">
    <property type="entry name" value="CRANIOFACIAL DEVELOPMENT PROTEIN 2"/>
    <property type="match status" value="1"/>
</dbReference>
<dbReference type="Pfam" id="PF03372">
    <property type="entry name" value="Exo_endo_phos"/>
    <property type="match status" value="1"/>
</dbReference>
<evidence type="ECO:0000313" key="2">
    <source>
        <dbReference type="EMBL" id="CAF4362237.1"/>
    </source>
</evidence>
<name>A0A8S2UYU7_9BILA</name>
<dbReference type="PANTHER" id="PTHR23227">
    <property type="entry name" value="BUCENTAUR RELATED"/>
    <property type="match status" value="1"/>
</dbReference>
<dbReference type="InterPro" id="IPR036691">
    <property type="entry name" value="Endo/exonu/phosph_ase_sf"/>
</dbReference>
<dbReference type="InterPro" id="IPR005135">
    <property type="entry name" value="Endo/exonuclease/phosphatase"/>
</dbReference>
<dbReference type="SUPFAM" id="SSF56219">
    <property type="entry name" value="DNase I-like"/>
    <property type="match status" value="1"/>
</dbReference>
<dbReference type="CDD" id="cd09076">
    <property type="entry name" value="L1-EN"/>
    <property type="match status" value="1"/>
</dbReference>
<accession>A0A8S2UYU7</accession>
<evidence type="ECO:0000313" key="3">
    <source>
        <dbReference type="Proteomes" id="UP000681967"/>
    </source>
</evidence>
<dbReference type="EMBL" id="CAJOBH010047488">
    <property type="protein sequence ID" value="CAF4362237.1"/>
    <property type="molecule type" value="Genomic_DNA"/>
</dbReference>